<evidence type="ECO:0000313" key="1">
    <source>
        <dbReference type="EMBL" id="SHK32406.1"/>
    </source>
</evidence>
<sequence length="63" mass="7385">MGHDLPQNAEIILNDNQEFYDQVPERFKSKKMQDEVLIVGIIHPKESGDPRIFRDDKTKALYI</sequence>
<accession>A0A1M6RJ04</accession>
<name>A0A1M6RJ04_9RHOB</name>
<dbReference type="EMBL" id="FQZQ01000025">
    <property type="protein sequence ID" value="SHK32406.1"/>
    <property type="molecule type" value="Genomic_DNA"/>
</dbReference>
<proteinExistence type="predicted"/>
<reference evidence="2" key="1">
    <citation type="submission" date="2016-11" db="EMBL/GenBank/DDBJ databases">
        <authorList>
            <person name="Varghese N."/>
            <person name="Submissions S."/>
        </authorList>
    </citation>
    <scope>NUCLEOTIDE SEQUENCE [LARGE SCALE GENOMIC DNA]</scope>
    <source>
        <strain evidence="2">DSM 100564</strain>
    </source>
</reference>
<organism evidence="1 2">
    <name type="scientific">Shimia gijangensis</name>
    <dbReference type="NCBI Taxonomy" id="1470563"/>
    <lineage>
        <taxon>Bacteria</taxon>
        <taxon>Pseudomonadati</taxon>
        <taxon>Pseudomonadota</taxon>
        <taxon>Alphaproteobacteria</taxon>
        <taxon>Rhodobacterales</taxon>
        <taxon>Roseobacteraceae</taxon>
    </lineage>
</organism>
<protein>
    <submittedName>
        <fullName evidence="1">Uncharacterized protein</fullName>
    </submittedName>
</protein>
<dbReference type="Proteomes" id="UP000183982">
    <property type="component" value="Unassembled WGS sequence"/>
</dbReference>
<dbReference type="AlphaFoldDB" id="A0A1M6RJ04"/>
<gene>
    <name evidence="1" type="ORF">SAMN05444000_12553</name>
</gene>
<evidence type="ECO:0000313" key="2">
    <source>
        <dbReference type="Proteomes" id="UP000183982"/>
    </source>
</evidence>
<keyword evidence="2" id="KW-1185">Reference proteome</keyword>